<dbReference type="InterPro" id="IPR009188">
    <property type="entry name" value="NiFe-hyd_mat_HypX/HoxX"/>
</dbReference>
<dbReference type="Gene3D" id="3.90.226.10">
    <property type="entry name" value="2-enoyl-CoA Hydratase, Chain A, domain 1"/>
    <property type="match status" value="1"/>
</dbReference>
<dbReference type="InterPro" id="IPR047180">
    <property type="entry name" value="HoxX-like"/>
</dbReference>
<dbReference type="PROSITE" id="PS00166">
    <property type="entry name" value="ENOYL_COA_HYDRATASE"/>
    <property type="match status" value="1"/>
</dbReference>
<dbReference type="Pfam" id="PF02911">
    <property type="entry name" value="Formyl_trans_C"/>
    <property type="match status" value="1"/>
</dbReference>
<dbReference type="SUPFAM" id="SSF53328">
    <property type="entry name" value="Formyltransferase"/>
    <property type="match status" value="1"/>
</dbReference>
<sequence length="559" mass="60019">MRILLLCSAFNGLSQRAWTTLRARGHHVTVHVVHDPDTIPGAAAAARPDLIVCPFLRHRVPDAVWRAHRTIIIHPGPPGDRGPSSLDWAIMDGERRWGVTALQATGDLDAGPVWASRTFAMPAEPPRKSTLYNGEVADAAVDLIAEVVTKAGDPGFAPRDHDRAGIVGRSRPPVRQPDRCFSWDDETGHILRRIRAADGRPGVHTMLAGVPVAVFDAHPGTVTPGEPGTIAARRHGAVLVRTGDGAVWVGHARRLSPGPSVKLPATQVLGRALAGVPEVLEPLETDQPSGPREIAYRRQDDVGLLRFDFYNGTMSTAQCRRLTAALRYAAAQDTRVLVLAGGEVFANGIHLGAIEAHPNPAAETWRNITAINDLCREIITCTGQVVVSALAGGAGAGGVMLALGADVVLARDGIVLNPHYETMGLYGSEYWTYVLPRRVGEAQSRLLTSRCEPVSAGEAAALGMVDEVLPADRQRFPGAVLERAAELAAGSDALLQRKRADREADEQRRPLETYRVRELAEMSHDIFEDRHGFAAARRAFLHPAAPAPAARRPALLTGG</sequence>
<reference evidence="4" key="1">
    <citation type="journal article" date="2019" name="Int. J. Syst. Evol. Microbiol.">
        <title>The Global Catalogue of Microorganisms (GCM) 10K type strain sequencing project: providing services to taxonomists for standard genome sequencing and annotation.</title>
        <authorList>
            <consortium name="The Broad Institute Genomics Platform"/>
            <consortium name="The Broad Institute Genome Sequencing Center for Infectious Disease"/>
            <person name="Wu L."/>
            <person name="Ma J."/>
        </authorList>
    </citation>
    <scope>NUCLEOTIDE SEQUENCE [LARGE SCALE GENOMIC DNA]</scope>
    <source>
        <strain evidence="4">JCM 17017</strain>
    </source>
</reference>
<dbReference type="SUPFAM" id="SSF52096">
    <property type="entry name" value="ClpP/crotonase"/>
    <property type="match status" value="1"/>
</dbReference>
<protein>
    <submittedName>
        <fullName evidence="3">Enoyl-CoA hydratase-related protein</fullName>
    </submittedName>
</protein>
<evidence type="ECO:0000259" key="2">
    <source>
        <dbReference type="Pfam" id="PF02911"/>
    </source>
</evidence>
<dbReference type="RefSeq" id="WP_237336583.1">
    <property type="nucleotide sequence ID" value="NZ_BAABCM010000001.1"/>
</dbReference>
<dbReference type="PIRSF" id="PIRSF006787">
    <property type="entry name" value="Hydrgn_mat_HoxX"/>
    <property type="match status" value="1"/>
</dbReference>
<dbReference type="InterPro" id="IPR005793">
    <property type="entry name" value="Formyl_trans_C"/>
</dbReference>
<dbReference type="EMBL" id="BAABCM010000001">
    <property type="protein sequence ID" value="GAA3794089.1"/>
    <property type="molecule type" value="Genomic_DNA"/>
</dbReference>
<comment type="caution">
    <text evidence="3">The sequence shown here is derived from an EMBL/GenBank/DDBJ whole genome shotgun (WGS) entry which is preliminary data.</text>
</comment>
<evidence type="ECO:0000256" key="1">
    <source>
        <dbReference type="RuleBase" id="RU003707"/>
    </source>
</evidence>
<proteinExistence type="inferred from homology"/>
<feature type="domain" description="Formyl transferase C-terminal" evidence="2">
    <location>
        <begin position="176"/>
        <end position="253"/>
    </location>
</feature>
<dbReference type="InterPro" id="IPR011034">
    <property type="entry name" value="Formyl_transferase-like_C_sf"/>
</dbReference>
<dbReference type="Gene3D" id="3.40.50.12230">
    <property type="match status" value="1"/>
</dbReference>
<dbReference type="SUPFAM" id="SSF50486">
    <property type="entry name" value="FMT C-terminal domain-like"/>
    <property type="match status" value="1"/>
</dbReference>
<dbReference type="InterPro" id="IPR018376">
    <property type="entry name" value="Enoyl-CoA_hyd/isom_CS"/>
</dbReference>
<dbReference type="CDD" id="cd08650">
    <property type="entry name" value="FMT_core_HypX_N"/>
    <property type="match status" value="1"/>
</dbReference>
<gene>
    <name evidence="3" type="ORF">GCM10022380_08710</name>
</gene>
<dbReference type="InterPro" id="IPR029045">
    <property type="entry name" value="ClpP/crotonase-like_dom_sf"/>
</dbReference>
<evidence type="ECO:0000313" key="3">
    <source>
        <dbReference type="EMBL" id="GAA3794089.1"/>
    </source>
</evidence>
<comment type="similarity">
    <text evidence="1">Belongs to the enoyl-CoA hydratase/isomerase family.</text>
</comment>
<name>A0ABP7HJ26_9PSEU</name>
<accession>A0ABP7HJ26</accession>
<organism evidence="3 4">
    <name type="scientific">Amycolatopsis tucumanensis</name>
    <dbReference type="NCBI Taxonomy" id="401106"/>
    <lineage>
        <taxon>Bacteria</taxon>
        <taxon>Bacillati</taxon>
        <taxon>Actinomycetota</taxon>
        <taxon>Actinomycetes</taxon>
        <taxon>Pseudonocardiales</taxon>
        <taxon>Pseudonocardiaceae</taxon>
        <taxon>Amycolatopsis</taxon>
    </lineage>
</organism>
<evidence type="ECO:0000313" key="4">
    <source>
        <dbReference type="Proteomes" id="UP001501624"/>
    </source>
</evidence>
<keyword evidence="4" id="KW-1185">Reference proteome</keyword>
<dbReference type="CDD" id="cd08701">
    <property type="entry name" value="FMT_C_HypX"/>
    <property type="match status" value="1"/>
</dbReference>
<dbReference type="Pfam" id="PF00378">
    <property type="entry name" value="ECH_1"/>
    <property type="match status" value="1"/>
</dbReference>
<dbReference type="PANTHER" id="PTHR43388:SF1">
    <property type="entry name" value="HYDROGENASE MATURATION FACTOR HOXX"/>
    <property type="match status" value="1"/>
</dbReference>
<dbReference type="Proteomes" id="UP001501624">
    <property type="component" value="Unassembled WGS sequence"/>
</dbReference>
<dbReference type="InterPro" id="IPR001753">
    <property type="entry name" value="Enoyl-CoA_hydra/iso"/>
</dbReference>
<dbReference type="InterPro" id="IPR036477">
    <property type="entry name" value="Formyl_transf_N_sf"/>
</dbReference>
<dbReference type="PANTHER" id="PTHR43388">
    <property type="entry name" value="HYDROGENASE MATURATION FACTOR HOXX"/>
    <property type="match status" value="1"/>
</dbReference>
<dbReference type="CDD" id="cd06558">
    <property type="entry name" value="crotonase-like"/>
    <property type="match status" value="1"/>
</dbReference>